<evidence type="ECO:0000256" key="5">
    <source>
        <dbReference type="SAM" id="MobiDB-lite"/>
    </source>
</evidence>
<evidence type="ECO:0000256" key="1">
    <source>
        <dbReference type="ARBA" id="ARBA00004167"/>
    </source>
</evidence>
<comment type="subcellular location">
    <subcellularLocation>
        <location evidence="1">Membrane</location>
        <topology evidence="1">Single-pass membrane protein</topology>
    </subcellularLocation>
</comment>
<evidence type="ECO:0008006" key="9">
    <source>
        <dbReference type="Google" id="ProtNLM"/>
    </source>
</evidence>
<dbReference type="AlphaFoldDB" id="M2N9A7"/>
<dbReference type="KEGG" id="bcom:BAUCODRAFT_498908"/>
<feature type="region of interest" description="Disordered" evidence="5">
    <location>
        <begin position="169"/>
        <end position="245"/>
    </location>
</feature>
<evidence type="ECO:0000313" key="7">
    <source>
        <dbReference type="EMBL" id="EMC95684.1"/>
    </source>
</evidence>
<evidence type="ECO:0000256" key="2">
    <source>
        <dbReference type="ARBA" id="ARBA00022692"/>
    </source>
</evidence>
<keyword evidence="4 6" id="KW-0472">Membrane</keyword>
<name>M2N9A7_BAUPA</name>
<dbReference type="EMBL" id="KB445556">
    <property type="protein sequence ID" value="EMC95684.1"/>
    <property type="molecule type" value="Genomic_DNA"/>
</dbReference>
<reference evidence="7 8" key="1">
    <citation type="journal article" date="2012" name="PLoS Pathog.">
        <title>Diverse lifestyles and strategies of plant pathogenesis encoded in the genomes of eighteen Dothideomycetes fungi.</title>
        <authorList>
            <person name="Ohm R.A."/>
            <person name="Feau N."/>
            <person name="Henrissat B."/>
            <person name="Schoch C.L."/>
            <person name="Horwitz B.A."/>
            <person name="Barry K.W."/>
            <person name="Condon B.J."/>
            <person name="Copeland A.C."/>
            <person name="Dhillon B."/>
            <person name="Glaser F."/>
            <person name="Hesse C.N."/>
            <person name="Kosti I."/>
            <person name="LaButti K."/>
            <person name="Lindquist E.A."/>
            <person name="Lucas S."/>
            <person name="Salamov A.A."/>
            <person name="Bradshaw R.E."/>
            <person name="Ciuffetti L."/>
            <person name="Hamelin R.C."/>
            <person name="Kema G.H.J."/>
            <person name="Lawrence C."/>
            <person name="Scott J.A."/>
            <person name="Spatafora J.W."/>
            <person name="Turgeon B.G."/>
            <person name="de Wit P.J.G.M."/>
            <person name="Zhong S."/>
            <person name="Goodwin S.B."/>
            <person name="Grigoriev I.V."/>
        </authorList>
    </citation>
    <scope>NUCLEOTIDE SEQUENCE [LARGE SCALE GENOMIC DNA]</scope>
    <source>
        <strain evidence="7 8">UAMH 10762</strain>
    </source>
</reference>
<dbReference type="GO" id="GO:0071944">
    <property type="term" value="C:cell periphery"/>
    <property type="evidence" value="ECO:0007669"/>
    <property type="project" value="UniProtKB-ARBA"/>
</dbReference>
<protein>
    <recommendedName>
        <fullName evidence="9">Mid2 domain-containing protein</fullName>
    </recommendedName>
</protein>
<organism evidence="7 8">
    <name type="scientific">Baudoinia panamericana (strain UAMH 10762)</name>
    <name type="common">Angels' share fungus</name>
    <name type="synonym">Baudoinia compniacensis (strain UAMH 10762)</name>
    <dbReference type="NCBI Taxonomy" id="717646"/>
    <lineage>
        <taxon>Eukaryota</taxon>
        <taxon>Fungi</taxon>
        <taxon>Dikarya</taxon>
        <taxon>Ascomycota</taxon>
        <taxon>Pezizomycotina</taxon>
        <taxon>Dothideomycetes</taxon>
        <taxon>Dothideomycetidae</taxon>
        <taxon>Mycosphaerellales</taxon>
        <taxon>Teratosphaeriaceae</taxon>
        <taxon>Baudoinia</taxon>
    </lineage>
</organism>
<sequence length="466" mass="48202">MRSITQVYIPTAGGRRTSTGFFSGQGQHRHSRANMNSSSYFRLPSILLLAAFATAQDLYFTSPTANAITALGSPLNYTAGQDVRVAWYSTFNATTLRVWQGPMVDGSYIGEVLSASNPPGAQAYTWSAEPPDSQSSSGLYLELVNDNDSTCGNCKVDSLPFVVSRPSSITSSITSSSTTASSTSSASSSSSTSTSTSTSSTSSPSLTTSSMSANSAGATTSSSSSASASASTTDTTSSASSTSSSTVTAATNSAAALSNKASQHNHQLVLGLAIGLGVGIPLLLLLLGCCIFALLRRRRKHNPRRSTAKGDGGPVISRPTLDIARGQQDGASQHSRHPLHAPNHIAAAYFPTTRWGRRSNAASTAPSTASSYHGPFQFEIPPGNQDFEAKSVTGEVHDAASHGLARSRASTPSTQRTHWTNGQGGRLRSIDESGGRGGSDGASVRSSARTSPDWPLPPGAGPGWRG</sequence>
<gene>
    <name evidence="7" type="ORF">BAUCODRAFT_498908</name>
</gene>
<dbReference type="InterPro" id="IPR051694">
    <property type="entry name" value="Immunoregulatory_rcpt-like"/>
</dbReference>
<dbReference type="PANTHER" id="PTHR15549:SF26">
    <property type="entry name" value="AXIAL BUDDING PATTERN PROTEIN 2-RELATED"/>
    <property type="match status" value="1"/>
</dbReference>
<dbReference type="RefSeq" id="XP_007677103.1">
    <property type="nucleotide sequence ID" value="XM_007678913.1"/>
</dbReference>
<keyword evidence="2 6" id="KW-0812">Transmembrane</keyword>
<dbReference type="Proteomes" id="UP000011761">
    <property type="component" value="Unassembled WGS sequence"/>
</dbReference>
<evidence type="ECO:0000256" key="3">
    <source>
        <dbReference type="ARBA" id="ARBA00022989"/>
    </source>
</evidence>
<proteinExistence type="predicted"/>
<evidence type="ECO:0000256" key="6">
    <source>
        <dbReference type="SAM" id="Phobius"/>
    </source>
</evidence>
<evidence type="ECO:0000313" key="8">
    <source>
        <dbReference type="Proteomes" id="UP000011761"/>
    </source>
</evidence>
<dbReference type="GeneID" id="19114923"/>
<feature type="compositionally biased region" description="Low complexity" evidence="5">
    <location>
        <begin position="361"/>
        <end position="371"/>
    </location>
</feature>
<keyword evidence="3 6" id="KW-1133">Transmembrane helix</keyword>
<dbReference type="PANTHER" id="PTHR15549">
    <property type="entry name" value="PAIRED IMMUNOGLOBULIN-LIKE TYPE 2 RECEPTOR"/>
    <property type="match status" value="1"/>
</dbReference>
<dbReference type="eggNOG" id="ENOG502R9ZK">
    <property type="taxonomic scope" value="Eukaryota"/>
</dbReference>
<feature type="transmembrane region" description="Helical" evidence="6">
    <location>
        <begin position="268"/>
        <end position="295"/>
    </location>
</feature>
<keyword evidence="8" id="KW-1185">Reference proteome</keyword>
<dbReference type="STRING" id="717646.M2N9A7"/>
<accession>M2N9A7</accession>
<dbReference type="OrthoDB" id="3919732at2759"/>
<feature type="compositionally biased region" description="Polar residues" evidence="5">
    <location>
        <begin position="408"/>
        <end position="421"/>
    </location>
</feature>
<evidence type="ECO:0000256" key="4">
    <source>
        <dbReference type="ARBA" id="ARBA00023136"/>
    </source>
</evidence>
<dbReference type="GO" id="GO:0016020">
    <property type="term" value="C:membrane"/>
    <property type="evidence" value="ECO:0007669"/>
    <property type="project" value="UniProtKB-SubCell"/>
</dbReference>
<dbReference type="HOGENOM" id="CLU_586575_0_0_1"/>
<feature type="region of interest" description="Disordered" evidence="5">
    <location>
        <begin position="358"/>
        <end position="466"/>
    </location>
</feature>